<dbReference type="EMBL" id="JACHWJ010000004">
    <property type="protein sequence ID" value="MBB2958512.1"/>
    <property type="molecule type" value="Genomic_DNA"/>
</dbReference>
<dbReference type="InterPro" id="IPR029044">
    <property type="entry name" value="Nucleotide-diphossugar_trans"/>
</dbReference>
<evidence type="ECO:0008006" key="3">
    <source>
        <dbReference type="Google" id="ProtNLM"/>
    </source>
</evidence>
<organism evidence="1 2">
    <name type="scientific">Pseudoclavibacter helvolus</name>
    <dbReference type="NCBI Taxonomy" id="255205"/>
    <lineage>
        <taxon>Bacteria</taxon>
        <taxon>Bacillati</taxon>
        <taxon>Actinomycetota</taxon>
        <taxon>Actinomycetes</taxon>
        <taxon>Micrococcales</taxon>
        <taxon>Microbacteriaceae</taxon>
        <taxon>Pseudoclavibacter</taxon>
    </lineage>
</organism>
<accession>A0A7W4UR54</accession>
<protein>
    <recommendedName>
        <fullName evidence="3">Glycosyl transferase family 2</fullName>
    </recommendedName>
</protein>
<evidence type="ECO:0000313" key="1">
    <source>
        <dbReference type="EMBL" id="MBB2958512.1"/>
    </source>
</evidence>
<proteinExistence type="predicted"/>
<comment type="caution">
    <text evidence="1">The sequence shown here is derived from an EMBL/GenBank/DDBJ whole genome shotgun (WGS) entry which is preliminary data.</text>
</comment>
<evidence type="ECO:0000313" key="2">
    <source>
        <dbReference type="Proteomes" id="UP000545286"/>
    </source>
</evidence>
<dbReference type="SUPFAM" id="SSF53448">
    <property type="entry name" value="Nucleotide-diphospho-sugar transferases"/>
    <property type="match status" value="1"/>
</dbReference>
<name>A0A7W4UR54_9MICO</name>
<sequence length="318" mass="35723">MADWHDSRRSVVRKTVQRWTSAEHWRQRKLVSRGFELPAVPTTPASVWGISMVKNEADIIDSVVRHMLDQDIDRILIVDNGSTDGTYEMLKELSRELPISVGRDREPGYYQAHKMTALASRARRAGAEWVVPFDADEFWFAPGTTVGAYLRSSGVTRVQAAIHNAFPTAENPRLSGLEGELRLDVPPHLMRKVASRTSPFLWIGMGNHTAMRSGSGLEDRLRILHLPWRSQEQLTRKVRQGAAAYAASSLKGVGGHWITQGALSDDGLQEVWDRLLKGEGEADLGWRPIGPFLVDRFDHWRTWDPDGQVPVLASANKF</sequence>
<gene>
    <name evidence="1" type="ORF">FHX72_002658</name>
</gene>
<keyword evidence="2" id="KW-1185">Reference proteome</keyword>
<dbReference type="Pfam" id="PF13704">
    <property type="entry name" value="Glyco_tranf_2_4"/>
    <property type="match status" value="1"/>
</dbReference>
<dbReference type="Proteomes" id="UP000545286">
    <property type="component" value="Unassembled WGS sequence"/>
</dbReference>
<dbReference type="Gene3D" id="3.90.550.10">
    <property type="entry name" value="Spore Coat Polysaccharide Biosynthesis Protein SpsA, Chain A"/>
    <property type="match status" value="1"/>
</dbReference>
<reference evidence="1 2" key="1">
    <citation type="submission" date="2020-08" db="EMBL/GenBank/DDBJ databases">
        <title>Sequencing the genomes of 1000 actinobacteria strains.</title>
        <authorList>
            <person name="Klenk H.-P."/>
        </authorList>
    </citation>
    <scope>NUCLEOTIDE SEQUENCE [LARGE SCALE GENOMIC DNA]</scope>
    <source>
        <strain evidence="1 2">DSM 20419</strain>
    </source>
</reference>
<dbReference type="AlphaFoldDB" id="A0A7W4UR54"/>